<keyword evidence="2" id="KW-1185">Reference proteome</keyword>
<evidence type="ECO:0000313" key="2">
    <source>
        <dbReference type="Proteomes" id="UP000054843"/>
    </source>
</evidence>
<gene>
    <name evidence="1" type="ORF">T10_1279</name>
</gene>
<dbReference type="EMBL" id="JYDO01000081">
    <property type="protein sequence ID" value="KRZ72310.1"/>
    <property type="molecule type" value="Genomic_DNA"/>
</dbReference>
<protein>
    <submittedName>
        <fullName evidence="1">Uncharacterized protein</fullName>
    </submittedName>
</protein>
<dbReference type="AlphaFoldDB" id="A0A0V1MKD2"/>
<accession>A0A0V1MKD2</accession>
<dbReference type="OrthoDB" id="10324284at2759"/>
<comment type="caution">
    <text evidence="1">The sequence shown here is derived from an EMBL/GenBank/DDBJ whole genome shotgun (WGS) entry which is preliminary data.</text>
</comment>
<name>A0A0V1MKD2_9BILA</name>
<dbReference type="Proteomes" id="UP000054843">
    <property type="component" value="Unassembled WGS sequence"/>
</dbReference>
<evidence type="ECO:0000313" key="1">
    <source>
        <dbReference type="EMBL" id="KRZ72310.1"/>
    </source>
</evidence>
<organism evidence="1 2">
    <name type="scientific">Trichinella papuae</name>
    <dbReference type="NCBI Taxonomy" id="268474"/>
    <lineage>
        <taxon>Eukaryota</taxon>
        <taxon>Metazoa</taxon>
        <taxon>Ecdysozoa</taxon>
        <taxon>Nematoda</taxon>
        <taxon>Enoplea</taxon>
        <taxon>Dorylaimia</taxon>
        <taxon>Trichinellida</taxon>
        <taxon>Trichinellidae</taxon>
        <taxon>Trichinella</taxon>
    </lineage>
</organism>
<reference evidence="1 2" key="1">
    <citation type="submission" date="2015-01" db="EMBL/GenBank/DDBJ databases">
        <title>Evolution of Trichinella species and genotypes.</title>
        <authorList>
            <person name="Korhonen P.K."/>
            <person name="Edoardo P."/>
            <person name="Giuseppe L.R."/>
            <person name="Gasser R.B."/>
        </authorList>
    </citation>
    <scope>NUCLEOTIDE SEQUENCE [LARGE SCALE GENOMIC DNA]</scope>
    <source>
        <strain evidence="1">ISS1980</strain>
    </source>
</reference>
<sequence length="94" mass="10460">MLGVQILKLQPLTSGLYCQALFTTVASRRNWTVGCMTRKQTKNLYNLLRSFGENEENGWISNIPCGLVARICGFHPQGPGSIPGMGKISLCYFY</sequence>
<proteinExistence type="predicted"/>